<dbReference type="GO" id="GO:0016491">
    <property type="term" value="F:oxidoreductase activity"/>
    <property type="evidence" value="ECO:0007669"/>
    <property type="project" value="InterPro"/>
</dbReference>
<evidence type="ECO:0000259" key="1">
    <source>
        <dbReference type="SMART" id="SM00829"/>
    </source>
</evidence>
<dbReference type="PANTHER" id="PTHR43677">
    <property type="entry name" value="SHORT-CHAIN DEHYDROGENASE/REDUCTASE"/>
    <property type="match status" value="1"/>
</dbReference>
<dbReference type="InterPro" id="IPR051397">
    <property type="entry name" value="Zn-ADH-like_protein"/>
</dbReference>
<reference evidence="2 3" key="1">
    <citation type="journal article" date="2015" name="Genome Announc.">
        <title>Genome Sequence of Lactobacillus curieae CCTCC M 2011381T, a Novel Producer of Gamma-aminobutyric Acid.</title>
        <authorList>
            <person name="Wang Y."/>
            <person name="Wang Y."/>
            <person name="Lang C."/>
            <person name="Wei D."/>
            <person name="Xu P."/>
            <person name="Xie J."/>
        </authorList>
    </citation>
    <scope>NUCLEOTIDE SEQUENCE [LARGE SCALE GENOMIC DNA]</scope>
    <source>
        <strain evidence="2 3">CCTCC M 2011381</strain>
    </source>
</reference>
<accession>A0A1S6QKA9</accession>
<evidence type="ECO:0000313" key="3">
    <source>
        <dbReference type="Proteomes" id="UP000030361"/>
    </source>
</evidence>
<dbReference type="InterPro" id="IPR020843">
    <property type="entry name" value="ER"/>
</dbReference>
<dbReference type="Proteomes" id="UP000030361">
    <property type="component" value="Chromosome"/>
</dbReference>
<dbReference type="KEGG" id="lcu:PL11_008990"/>
<dbReference type="InterPro" id="IPR013149">
    <property type="entry name" value="ADH-like_C"/>
</dbReference>
<dbReference type="InterPro" id="IPR036291">
    <property type="entry name" value="NAD(P)-bd_dom_sf"/>
</dbReference>
<dbReference type="Gene3D" id="3.40.50.720">
    <property type="entry name" value="NAD(P)-binding Rossmann-like Domain"/>
    <property type="match status" value="1"/>
</dbReference>
<organism evidence="2 3">
    <name type="scientific">Lentilactobacillus curieae</name>
    <dbReference type="NCBI Taxonomy" id="1138822"/>
    <lineage>
        <taxon>Bacteria</taxon>
        <taxon>Bacillati</taxon>
        <taxon>Bacillota</taxon>
        <taxon>Bacilli</taxon>
        <taxon>Lactobacillales</taxon>
        <taxon>Lactobacillaceae</taxon>
        <taxon>Lentilactobacillus</taxon>
    </lineage>
</organism>
<proteinExistence type="predicted"/>
<sequence length="316" mass="34092">MKAAVLTEYGKVPEYLDYKDPKTTNAQQIIVNPVASSIKRLDIGKAAGKHYTNFDPLPAVMGMDGVAKTDEGKLVFSMGLSGMMAEKAIVDKNRLVDVPAELDPAIAAAMPNVLMGSDVALTVRGNISEGDVVLVNGATGSTGTMAVQMAKYRGASKVIATGRNADKLESLKKIGADEIVVLSDSEAEITQQIKKIYDQYPISIVVDYLWGKPAEMILSALGQIQLARPLKFITIGQMAGPDINISSQLFRSRDLALIGSGIGSFEPIEFEKYLQTELPKLFRYAVAGKLELDVNKFKLDEISEAWNAPGLPVILI</sequence>
<dbReference type="SUPFAM" id="SSF51735">
    <property type="entry name" value="NAD(P)-binding Rossmann-fold domains"/>
    <property type="match status" value="1"/>
</dbReference>
<dbReference type="eggNOG" id="COG0604">
    <property type="taxonomic scope" value="Bacteria"/>
</dbReference>
<name>A0A1S6QKA9_9LACO</name>
<dbReference type="InterPro" id="IPR011032">
    <property type="entry name" value="GroES-like_sf"/>
</dbReference>
<gene>
    <name evidence="2" type="ORF">PL11_008990</name>
</gene>
<dbReference type="SMART" id="SM00829">
    <property type="entry name" value="PKS_ER"/>
    <property type="match status" value="1"/>
</dbReference>
<feature type="domain" description="Enoyl reductase (ER)" evidence="1">
    <location>
        <begin position="11"/>
        <end position="290"/>
    </location>
</feature>
<dbReference type="AlphaFoldDB" id="A0A1S6QKA9"/>
<dbReference type="OrthoDB" id="9787435at2"/>
<keyword evidence="3" id="KW-1185">Reference proteome</keyword>
<dbReference type="RefSeq" id="WP_035167176.1">
    <property type="nucleotide sequence ID" value="NZ_CP018906.1"/>
</dbReference>
<dbReference type="Pfam" id="PF00107">
    <property type="entry name" value="ADH_zinc_N"/>
    <property type="match status" value="1"/>
</dbReference>
<dbReference type="EMBL" id="CP018906">
    <property type="protein sequence ID" value="AQW22045.1"/>
    <property type="molecule type" value="Genomic_DNA"/>
</dbReference>
<protein>
    <submittedName>
        <fullName evidence="2">NADPH:quinone reductase</fullName>
    </submittedName>
</protein>
<dbReference type="Gene3D" id="3.90.180.10">
    <property type="entry name" value="Medium-chain alcohol dehydrogenases, catalytic domain"/>
    <property type="match status" value="1"/>
</dbReference>
<dbReference type="PANTHER" id="PTHR43677:SF11">
    <property type="entry name" value="ZINC-CONTAINING ALCOHOL DEHYDROGENASE"/>
    <property type="match status" value="1"/>
</dbReference>
<evidence type="ECO:0000313" key="2">
    <source>
        <dbReference type="EMBL" id="AQW22045.1"/>
    </source>
</evidence>
<dbReference type="SUPFAM" id="SSF50129">
    <property type="entry name" value="GroES-like"/>
    <property type="match status" value="1"/>
</dbReference>